<evidence type="ECO:0000256" key="4">
    <source>
        <dbReference type="ARBA" id="ARBA00022692"/>
    </source>
</evidence>
<keyword evidence="5 7" id="KW-1133">Transmembrane helix</keyword>
<dbReference type="SUPFAM" id="SSF82689">
    <property type="entry name" value="Mechanosensitive channel protein MscS (YggB), C-terminal domain"/>
    <property type="match status" value="1"/>
</dbReference>
<dbReference type="Pfam" id="PF21082">
    <property type="entry name" value="MS_channel_3rd"/>
    <property type="match status" value="1"/>
</dbReference>
<feature type="domain" description="Mechanosensitive ion channel MscS C-terminal" evidence="9">
    <location>
        <begin position="253"/>
        <end position="338"/>
    </location>
</feature>
<proteinExistence type="inferred from homology"/>
<dbReference type="Pfam" id="PF00924">
    <property type="entry name" value="MS_channel_2nd"/>
    <property type="match status" value="1"/>
</dbReference>
<dbReference type="Pfam" id="PF21088">
    <property type="entry name" value="MS_channel_1st"/>
    <property type="match status" value="1"/>
</dbReference>
<keyword evidence="6 7" id="KW-0472">Membrane</keyword>
<dbReference type="GO" id="GO:0005886">
    <property type="term" value="C:plasma membrane"/>
    <property type="evidence" value="ECO:0007669"/>
    <property type="project" value="UniProtKB-SubCell"/>
</dbReference>
<dbReference type="SUPFAM" id="SSF82861">
    <property type="entry name" value="Mechanosensitive channel protein MscS (YggB), transmembrane region"/>
    <property type="match status" value="1"/>
</dbReference>
<dbReference type="InterPro" id="IPR049278">
    <property type="entry name" value="MS_channel_C"/>
</dbReference>
<reference evidence="11 12" key="1">
    <citation type="submission" date="2018-07" db="EMBL/GenBank/DDBJ databases">
        <title>Genomic Encyclopedia of Type Strains, Phase IV (KMG-IV): sequencing the most valuable type-strain genomes for metagenomic binning, comparative biology and taxonomic classification.</title>
        <authorList>
            <person name="Goeker M."/>
        </authorList>
    </citation>
    <scope>NUCLEOTIDE SEQUENCE [LARGE SCALE GENOMIC DNA]</scope>
    <source>
        <strain evidence="11 12">DSM 100911</strain>
    </source>
</reference>
<dbReference type="InterPro" id="IPR010920">
    <property type="entry name" value="LSM_dom_sf"/>
</dbReference>
<dbReference type="Gene3D" id="1.10.287.1260">
    <property type="match status" value="1"/>
</dbReference>
<evidence type="ECO:0000259" key="8">
    <source>
        <dbReference type="Pfam" id="PF00924"/>
    </source>
</evidence>
<evidence type="ECO:0000259" key="10">
    <source>
        <dbReference type="Pfam" id="PF21088"/>
    </source>
</evidence>
<accession>A0A369AM27</accession>
<evidence type="ECO:0000256" key="2">
    <source>
        <dbReference type="ARBA" id="ARBA00008017"/>
    </source>
</evidence>
<evidence type="ECO:0000256" key="5">
    <source>
        <dbReference type="ARBA" id="ARBA00022989"/>
    </source>
</evidence>
<evidence type="ECO:0000256" key="7">
    <source>
        <dbReference type="SAM" id="Phobius"/>
    </source>
</evidence>
<dbReference type="InterPro" id="IPR023408">
    <property type="entry name" value="MscS_beta-dom_sf"/>
</dbReference>
<name>A0A369AM27_9BURK</name>
<evidence type="ECO:0000313" key="12">
    <source>
        <dbReference type="Proteomes" id="UP000252174"/>
    </source>
</evidence>
<comment type="caution">
    <text evidence="11">The sequence shown here is derived from an EMBL/GenBank/DDBJ whole genome shotgun (WGS) entry which is preliminary data.</text>
</comment>
<evidence type="ECO:0000256" key="3">
    <source>
        <dbReference type="ARBA" id="ARBA00022475"/>
    </source>
</evidence>
<organism evidence="11 12">
    <name type="scientific">Extensimonas vulgaris</name>
    <dbReference type="NCBI Taxonomy" id="1031594"/>
    <lineage>
        <taxon>Bacteria</taxon>
        <taxon>Pseudomonadati</taxon>
        <taxon>Pseudomonadota</taxon>
        <taxon>Betaproteobacteria</taxon>
        <taxon>Burkholderiales</taxon>
        <taxon>Comamonadaceae</taxon>
        <taxon>Extensimonas</taxon>
    </lineage>
</organism>
<dbReference type="SUPFAM" id="SSF50182">
    <property type="entry name" value="Sm-like ribonucleoproteins"/>
    <property type="match status" value="1"/>
</dbReference>
<protein>
    <submittedName>
        <fullName evidence="11">Small-conductance mechanosensitive channel</fullName>
    </submittedName>
</protein>
<feature type="transmembrane region" description="Helical" evidence="7">
    <location>
        <begin position="158"/>
        <end position="178"/>
    </location>
</feature>
<dbReference type="Gene3D" id="3.30.70.100">
    <property type="match status" value="1"/>
</dbReference>
<sequence>MPDWIPQNWRDYSLWGWLAPVLSVLLAVAATRLLRPRLVRRLRSLAERTPTPIDEALVYGLEATRPWLVGAMVLGPATAHLPLGAPWSRVVEVITVVGVFVQIGLWAARLIDFWIRRSRQRALKNDPGTATGFAVTSFIARVTLWAIVLLVMLDNLGINVTALVAGLGVGGIAVGFALQNILGDLFSSLSIVMDKPFQIGHFIDVDGYVGTVEYIGLKTTRVRALSGELLIFSNTDLTKARLRNYQVMQERRIVFGFGVTYDTPPEALALIPGLVREIIEAQPQTRFDRAHFKAFGAASLDFEVVYWMLTPDYTTYMNTQHAINLRLLRELNDRGIAFAFPTQTVHLQAVRPVRVRMEPPPSDS</sequence>
<gene>
    <name evidence="11" type="ORF">DFR45_106105</name>
</gene>
<dbReference type="InterPro" id="IPR011014">
    <property type="entry name" value="MscS_channel_TM-2"/>
</dbReference>
<dbReference type="GO" id="GO:0008381">
    <property type="term" value="F:mechanosensitive monoatomic ion channel activity"/>
    <property type="evidence" value="ECO:0007669"/>
    <property type="project" value="UniProtKB-ARBA"/>
</dbReference>
<dbReference type="RefSeq" id="WP_114483557.1">
    <property type="nucleotide sequence ID" value="NZ_QPJU01000006.1"/>
</dbReference>
<dbReference type="Proteomes" id="UP000252174">
    <property type="component" value="Unassembled WGS sequence"/>
</dbReference>
<evidence type="ECO:0000259" key="9">
    <source>
        <dbReference type="Pfam" id="PF21082"/>
    </source>
</evidence>
<keyword evidence="12" id="KW-1185">Reference proteome</keyword>
<dbReference type="PANTHER" id="PTHR30566">
    <property type="entry name" value="YNAI-RELATED MECHANOSENSITIVE ION CHANNEL"/>
    <property type="match status" value="1"/>
</dbReference>
<evidence type="ECO:0000256" key="1">
    <source>
        <dbReference type="ARBA" id="ARBA00004651"/>
    </source>
</evidence>
<keyword evidence="3" id="KW-1003">Cell membrane</keyword>
<dbReference type="OrthoDB" id="9775207at2"/>
<feature type="transmembrane region" description="Helical" evidence="7">
    <location>
        <begin position="93"/>
        <end position="111"/>
    </location>
</feature>
<comment type="subcellular location">
    <subcellularLocation>
        <location evidence="1">Cell membrane</location>
        <topology evidence="1">Multi-pass membrane protein</topology>
    </subcellularLocation>
</comment>
<dbReference type="EMBL" id="QPJU01000006">
    <property type="protein sequence ID" value="RCX09217.1"/>
    <property type="molecule type" value="Genomic_DNA"/>
</dbReference>
<dbReference type="Gene3D" id="2.30.30.60">
    <property type="match status" value="1"/>
</dbReference>
<comment type="similarity">
    <text evidence="2">Belongs to the MscS (TC 1.A.23) family.</text>
</comment>
<dbReference type="InterPro" id="IPR011066">
    <property type="entry name" value="MscS_channel_C_sf"/>
</dbReference>
<feature type="domain" description="Mechanosensitive ion channel transmembrane helices 2/3" evidence="10">
    <location>
        <begin position="139"/>
        <end position="179"/>
    </location>
</feature>
<dbReference type="AlphaFoldDB" id="A0A369AM27"/>
<evidence type="ECO:0000256" key="6">
    <source>
        <dbReference type="ARBA" id="ARBA00023136"/>
    </source>
</evidence>
<dbReference type="InterPro" id="IPR049142">
    <property type="entry name" value="MS_channel_1st"/>
</dbReference>
<dbReference type="PANTHER" id="PTHR30566:SF25">
    <property type="entry name" value="INNER MEMBRANE PROTEIN"/>
    <property type="match status" value="1"/>
</dbReference>
<keyword evidence="4 7" id="KW-0812">Transmembrane</keyword>
<dbReference type="InterPro" id="IPR006685">
    <property type="entry name" value="MscS_channel_2nd"/>
</dbReference>
<feature type="transmembrane region" description="Helical" evidence="7">
    <location>
        <begin position="12"/>
        <end position="34"/>
    </location>
</feature>
<feature type="domain" description="Mechanosensitive ion channel MscS" evidence="8">
    <location>
        <begin position="180"/>
        <end position="246"/>
    </location>
</feature>
<feature type="transmembrane region" description="Helical" evidence="7">
    <location>
        <begin position="132"/>
        <end position="152"/>
    </location>
</feature>
<evidence type="ECO:0000313" key="11">
    <source>
        <dbReference type="EMBL" id="RCX09217.1"/>
    </source>
</evidence>